<evidence type="ECO:0000313" key="3">
    <source>
        <dbReference type="EMBL" id="CAB4125874.1"/>
    </source>
</evidence>
<dbReference type="EMBL" id="LR798231">
    <property type="protein sequence ID" value="CAB5209222.1"/>
    <property type="molecule type" value="Genomic_DNA"/>
</dbReference>
<protein>
    <recommendedName>
        <fullName evidence="2">Glycine-rich domain-containing protein</fullName>
    </recommendedName>
</protein>
<gene>
    <name evidence="4" type="ORF">UFOVP181_364</name>
    <name evidence="3" type="ORF">UFOVP57_275</name>
</gene>
<proteinExistence type="predicted"/>
<feature type="region of interest" description="Disordered" evidence="1">
    <location>
        <begin position="186"/>
        <end position="274"/>
    </location>
</feature>
<dbReference type="EMBL" id="LR796187">
    <property type="protein sequence ID" value="CAB4125874.1"/>
    <property type="molecule type" value="Genomic_DNA"/>
</dbReference>
<reference evidence="4" key="1">
    <citation type="submission" date="2020-05" db="EMBL/GenBank/DDBJ databases">
        <authorList>
            <person name="Chiriac C."/>
            <person name="Salcher M."/>
            <person name="Ghai R."/>
            <person name="Kavagutti S V."/>
        </authorList>
    </citation>
    <scope>NUCLEOTIDE SEQUENCE</scope>
</reference>
<feature type="compositionally biased region" description="Low complexity" evidence="1">
    <location>
        <begin position="235"/>
        <end position="249"/>
    </location>
</feature>
<sequence>MAFDYQTLKNLVSSSFISNTVIGSDIGSQQITTTKFATPTLTANEFAAGAVDLTSATVTGVTPVSKGGTSFSSVGSAYQILATNSANNALNFVPSGIYRMQVFTGNGTWTRAANVRYIHIQIQAGGGGASGHGESGAAGGYAERVLEVMQNGINSVGITIGGGGGGTYYSSAGGDGGTSSFGPYVSAGGGHGANRQNQHNGGVSGTGSGGDLNLYQGSGGGHEQRSSGMGGSTFFGGPAPAGHPQGGHFSHTHQGHSAPGTGGTSGFFSGHRGSDGRPGICVITEYF</sequence>
<accession>A0A6J7WEW2</accession>
<feature type="domain" description="Glycine-rich" evidence="2">
    <location>
        <begin position="104"/>
        <end position="284"/>
    </location>
</feature>
<dbReference type="InterPro" id="IPR049304">
    <property type="entry name" value="Gly_rich_dom"/>
</dbReference>
<name>A0A6J7WEW2_9CAUD</name>
<evidence type="ECO:0000313" key="4">
    <source>
        <dbReference type="EMBL" id="CAB5209222.1"/>
    </source>
</evidence>
<dbReference type="Pfam" id="PF21722">
    <property type="entry name" value="Gly_rich_2"/>
    <property type="match status" value="1"/>
</dbReference>
<organism evidence="4">
    <name type="scientific">uncultured Caudovirales phage</name>
    <dbReference type="NCBI Taxonomy" id="2100421"/>
    <lineage>
        <taxon>Viruses</taxon>
        <taxon>Duplodnaviria</taxon>
        <taxon>Heunggongvirae</taxon>
        <taxon>Uroviricota</taxon>
        <taxon>Caudoviricetes</taxon>
        <taxon>Peduoviridae</taxon>
        <taxon>Maltschvirus</taxon>
        <taxon>Maltschvirus maltsch</taxon>
    </lineage>
</organism>
<evidence type="ECO:0000256" key="1">
    <source>
        <dbReference type="SAM" id="MobiDB-lite"/>
    </source>
</evidence>
<evidence type="ECO:0000259" key="2">
    <source>
        <dbReference type="Pfam" id="PF21722"/>
    </source>
</evidence>